<evidence type="ECO:0000256" key="2">
    <source>
        <dbReference type="ARBA" id="ARBA00023078"/>
    </source>
</evidence>
<dbReference type="InterPro" id="IPR023222">
    <property type="entry name" value="PsbQ-like_dom_sf"/>
</dbReference>
<evidence type="ECO:0000256" key="4">
    <source>
        <dbReference type="ARBA" id="ARBA00023235"/>
    </source>
</evidence>
<keyword evidence="2" id="KW-0793">Thylakoid</keyword>
<dbReference type="AlphaFoldDB" id="A0A830HU65"/>
<feature type="domain" description="PPIase cyclophilin-type" evidence="6">
    <location>
        <begin position="288"/>
        <end position="467"/>
    </location>
</feature>
<dbReference type="InterPro" id="IPR044665">
    <property type="entry name" value="E_coli_cyclophilin_A-like"/>
</dbReference>
<dbReference type="EC" id="5.2.1.8" evidence="1"/>
<organism evidence="7 8">
    <name type="scientific">Pycnococcus provasolii</name>
    <dbReference type="NCBI Taxonomy" id="41880"/>
    <lineage>
        <taxon>Eukaryota</taxon>
        <taxon>Viridiplantae</taxon>
        <taxon>Chlorophyta</taxon>
        <taxon>Pseudoscourfieldiophyceae</taxon>
        <taxon>Pseudoscourfieldiales</taxon>
        <taxon>Pycnococcaceae</taxon>
        <taxon>Pycnococcus</taxon>
    </lineage>
</organism>
<name>A0A830HU65_9CHLO</name>
<dbReference type="SUPFAM" id="SSF50891">
    <property type="entry name" value="Cyclophilin-like"/>
    <property type="match status" value="1"/>
</dbReference>
<evidence type="ECO:0000256" key="5">
    <source>
        <dbReference type="SAM" id="MobiDB-lite"/>
    </source>
</evidence>
<dbReference type="EMBL" id="BNJQ01000023">
    <property type="protein sequence ID" value="GHP09041.1"/>
    <property type="molecule type" value="Genomic_DNA"/>
</dbReference>
<evidence type="ECO:0000313" key="8">
    <source>
        <dbReference type="Proteomes" id="UP000660262"/>
    </source>
</evidence>
<evidence type="ECO:0000259" key="6">
    <source>
        <dbReference type="PROSITE" id="PS50072"/>
    </source>
</evidence>
<dbReference type="InterPro" id="IPR029000">
    <property type="entry name" value="Cyclophilin-like_dom_sf"/>
</dbReference>
<dbReference type="GO" id="GO:0003755">
    <property type="term" value="F:peptidyl-prolyl cis-trans isomerase activity"/>
    <property type="evidence" value="ECO:0007669"/>
    <property type="project" value="UniProtKB-KW"/>
</dbReference>
<evidence type="ECO:0000256" key="3">
    <source>
        <dbReference type="ARBA" id="ARBA00023110"/>
    </source>
</evidence>
<dbReference type="InterPro" id="IPR002130">
    <property type="entry name" value="Cyclophilin-type_PPIase_dom"/>
</dbReference>
<dbReference type="Pfam" id="PF21329">
    <property type="entry name" value="CYP38_PsbQ-like"/>
    <property type="match status" value="1"/>
</dbReference>
<protein>
    <recommendedName>
        <fullName evidence="1">peptidylprolyl isomerase</fullName>
        <ecNumber evidence="1">5.2.1.8</ecNumber>
    </recommendedName>
</protein>
<dbReference type="Pfam" id="PF00160">
    <property type="entry name" value="Pro_isomerase"/>
    <property type="match status" value="1"/>
</dbReference>
<keyword evidence="3" id="KW-0697">Rotamase</keyword>
<feature type="compositionally biased region" description="Low complexity" evidence="5">
    <location>
        <begin position="454"/>
        <end position="466"/>
    </location>
</feature>
<keyword evidence="8" id="KW-1185">Reference proteome</keyword>
<dbReference type="Proteomes" id="UP000660262">
    <property type="component" value="Unassembled WGS sequence"/>
</dbReference>
<accession>A0A830HU65</accession>
<sequence>MAPLSRTHVHVRLQTRTLSGFMRSPLLTQSSSSCHRRVTDVALRAVVRNRDDDVDDNGNINARDDGDHQHHRHTSFVLSSKQVAASLLAAASMTIASATATPPPPALAAPLKTSQFGNVKNPAALLRYALPVENKDIRNVQAALERISDDERIPANKARRLKLKQDISAASDALNGGRKAILAANAGAATQLDALAKGLDEFVAIVENAGSDKGLEGEANLQQIPIKQEALLNIVGAVEQGMVKGMAYDVPKQYAESMPTLLGRATVEVELQIANPPNAASGDDGRRKMTLELDGYNAPVTAGRFLSLVESGKYNNVEINRADGFLVQASGGGATSDPIPLEIRVANANRGAPPEYGMTFEDLGMYQDSPQLNFNALGTLGMAHSESDANDATSQFFWAIPDPRQGSLLDGRFAVFGYTTSGMEAVRELSQGDVIKSMRVVAGKDNLIRPKGYEAPASAPAVAAATEEADGGSSSSE</sequence>
<evidence type="ECO:0000256" key="1">
    <source>
        <dbReference type="ARBA" id="ARBA00013194"/>
    </source>
</evidence>
<reference evidence="7" key="1">
    <citation type="submission" date="2020-10" db="EMBL/GenBank/DDBJ databases">
        <title>Unveiling of a novel bifunctional photoreceptor, Dualchrome1, isolated from a cosmopolitan green alga.</title>
        <authorList>
            <person name="Suzuki S."/>
            <person name="Kawachi M."/>
        </authorList>
    </citation>
    <scope>NUCLEOTIDE SEQUENCE</scope>
    <source>
        <strain evidence="7">NIES 2893</strain>
    </source>
</reference>
<gene>
    <name evidence="7" type="ORF">PPROV_000777800</name>
</gene>
<dbReference type="Gene3D" id="2.40.100.10">
    <property type="entry name" value="Cyclophilin-like"/>
    <property type="match status" value="1"/>
</dbReference>
<dbReference type="Gene3D" id="1.20.120.290">
    <property type="entry name" value="Oxygen-evolving enhancer protein 3 (PsbQ), four-helix up-down bundle"/>
    <property type="match status" value="1"/>
</dbReference>
<comment type="caution">
    <text evidence="7">The sequence shown here is derived from an EMBL/GenBank/DDBJ whole genome shotgun (WGS) entry which is preliminary data.</text>
</comment>
<dbReference type="PROSITE" id="PS51257">
    <property type="entry name" value="PROKAR_LIPOPROTEIN"/>
    <property type="match status" value="1"/>
</dbReference>
<keyword evidence="4" id="KW-0413">Isomerase</keyword>
<dbReference type="InterPro" id="IPR048563">
    <property type="entry name" value="CYP38_PsbQ-like"/>
</dbReference>
<dbReference type="OrthoDB" id="1735926at2759"/>
<evidence type="ECO:0000313" key="7">
    <source>
        <dbReference type="EMBL" id="GHP09041.1"/>
    </source>
</evidence>
<feature type="region of interest" description="Disordered" evidence="5">
    <location>
        <begin position="452"/>
        <end position="477"/>
    </location>
</feature>
<proteinExistence type="predicted"/>
<feature type="region of interest" description="Disordered" evidence="5">
    <location>
        <begin position="51"/>
        <end position="72"/>
    </location>
</feature>
<dbReference type="PANTHER" id="PTHR43246">
    <property type="entry name" value="PEPTIDYL-PROLYL CIS-TRANS ISOMERASE CYP38, CHLOROPLASTIC"/>
    <property type="match status" value="1"/>
</dbReference>
<dbReference type="PROSITE" id="PS50072">
    <property type="entry name" value="CSA_PPIASE_2"/>
    <property type="match status" value="1"/>
</dbReference>